<sequence>MPPVRAAAVAVLLLHCCGVMILVLAARPLLPPAAGEDGGWQLRHDGAGASSMILQVLDKNNDAPSQPGQGNNCDWQGPGHPKGSCPPPS</sequence>
<dbReference type="AlphaFoldDB" id="A0A8T0N8B4"/>
<organism evidence="3 4">
    <name type="scientific">Panicum virgatum</name>
    <name type="common">Blackwell switchgrass</name>
    <dbReference type="NCBI Taxonomy" id="38727"/>
    <lineage>
        <taxon>Eukaryota</taxon>
        <taxon>Viridiplantae</taxon>
        <taxon>Streptophyta</taxon>
        <taxon>Embryophyta</taxon>
        <taxon>Tracheophyta</taxon>
        <taxon>Spermatophyta</taxon>
        <taxon>Magnoliopsida</taxon>
        <taxon>Liliopsida</taxon>
        <taxon>Poales</taxon>
        <taxon>Poaceae</taxon>
        <taxon>PACMAD clade</taxon>
        <taxon>Panicoideae</taxon>
        <taxon>Panicodae</taxon>
        <taxon>Paniceae</taxon>
        <taxon>Panicinae</taxon>
        <taxon>Panicum</taxon>
        <taxon>Panicum sect. Hiantes</taxon>
    </lineage>
</organism>
<keyword evidence="4" id="KW-1185">Reference proteome</keyword>
<protein>
    <submittedName>
        <fullName evidence="3">Uncharacterized protein</fullName>
    </submittedName>
</protein>
<proteinExistence type="predicted"/>
<feature type="signal peptide" evidence="2">
    <location>
        <begin position="1"/>
        <end position="25"/>
    </location>
</feature>
<evidence type="ECO:0000313" key="4">
    <source>
        <dbReference type="Proteomes" id="UP000823388"/>
    </source>
</evidence>
<keyword evidence="2" id="KW-0732">Signal</keyword>
<feature type="region of interest" description="Disordered" evidence="1">
    <location>
        <begin position="58"/>
        <end position="89"/>
    </location>
</feature>
<gene>
    <name evidence="3" type="ORF">PVAP13_9NG736400</name>
</gene>
<evidence type="ECO:0000256" key="1">
    <source>
        <dbReference type="SAM" id="MobiDB-lite"/>
    </source>
</evidence>
<comment type="caution">
    <text evidence="3">The sequence shown here is derived from an EMBL/GenBank/DDBJ whole genome shotgun (WGS) entry which is preliminary data.</text>
</comment>
<accession>A0A8T0N8B4</accession>
<reference evidence="3" key="1">
    <citation type="submission" date="2020-05" db="EMBL/GenBank/DDBJ databases">
        <title>WGS assembly of Panicum virgatum.</title>
        <authorList>
            <person name="Lovell J.T."/>
            <person name="Jenkins J."/>
            <person name="Shu S."/>
            <person name="Juenger T.E."/>
            <person name="Schmutz J."/>
        </authorList>
    </citation>
    <scope>NUCLEOTIDE SEQUENCE</scope>
    <source>
        <strain evidence="3">AP13</strain>
    </source>
</reference>
<dbReference type="EMBL" id="CM029054">
    <property type="protein sequence ID" value="KAG2543284.1"/>
    <property type="molecule type" value="Genomic_DNA"/>
</dbReference>
<feature type="chain" id="PRO_5035760852" evidence="2">
    <location>
        <begin position="26"/>
        <end position="89"/>
    </location>
</feature>
<feature type="compositionally biased region" description="Polar residues" evidence="1">
    <location>
        <begin position="62"/>
        <end position="74"/>
    </location>
</feature>
<dbReference type="Proteomes" id="UP000823388">
    <property type="component" value="Chromosome 9N"/>
</dbReference>
<evidence type="ECO:0000313" key="3">
    <source>
        <dbReference type="EMBL" id="KAG2543284.1"/>
    </source>
</evidence>
<evidence type="ECO:0000256" key="2">
    <source>
        <dbReference type="SAM" id="SignalP"/>
    </source>
</evidence>
<name>A0A8T0N8B4_PANVG</name>